<feature type="transmembrane region" description="Helical" evidence="1">
    <location>
        <begin position="370"/>
        <end position="394"/>
    </location>
</feature>
<evidence type="ECO:0000313" key="3">
    <source>
        <dbReference type="Proteomes" id="UP000198915"/>
    </source>
</evidence>
<accession>A0A1I3M4R2</accession>
<keyword evidence="1" id="KW-0812">Transmembrane</keyword>
<feature type="transmembrane region" description="Helical" evidence="1">
    <location>
        <begin position="58"/>
        <end position="77"/>
    </location>
</feature>
<reference evidence="3" key="1">
    <citation type="submission" date="2016-10" db="EMBL/GenBank/DDBJ databases">
        <authorList>
            <person name="Varghese N."/>
            <person name="Submissions S."/>
        </authorList>
    </citation>
    <scope>NUCLEOTIDE SEQUENCE [LARGE SCALE GENOMIC DNA]</scope>
    <source>
        <strain evidence="3">OK042</strain>
    </source>
</reference>
<keyword evidence="3" id="KW-1185">Reference proteome</keyword>
<evidence type="ECO:0000256" key="1">
    <source>
        <dbReference type="SAM" id="Phobius"/>
    </source>
</evidence>
<proteinExistence type="predicted"/>
<evidence type="ECO:0008006" key="4">
    <source>
        <dbReference type="Google" id="ProtNLM"/>
    </source>
</evidence>
<organism evidence="2 3">
    <name type="scientific">Brevibacillus centrosporus</name>
    <dbReference type="NCBI Taxonomy" id="54910"/>
    <lineage>
        <taxon>Bacteria</taxon>
        <taxon>Bacillati</taxon>
        <taxon>Bacillota</taxon>
        <taxon>Bacilli</taxon>
        <taxon>Bacillales</taxon>
        <taxon>Paenibacillaceae</taxon>
        <taxon>Brevibacillus</taxon>
    </lineage>
</organism>
<feature type="transmembrane region" description="Helical" evidence="1">
    <location>
        <begin position="406"/>
        <end position="429"/>
    </location>
</feature>
<dbReference type="STRING" id="1884381.SAMN05518846_101519"/>
<feature type="transmembrane region" description="Helical" evidence="1">
    <location>
        <begin position="34"/>
        <end position="51"/>
    </location>
</feature>
<dbReference type="EMBL" id="FORT01000001">
    <property type="protein sequence ID" value="SFI92004.1"/>
    <property type="molecule type" value="Genomic_DNA"/>
</dbReference>
<feature type="transmembrane region" description="Helical" evidence="1">
    <location>
        <begin position="286"/>
        <end position="314"/>
    </location>
</feature>
<keyword evidence="1" id="KW-0472">Membrane</keyword>
<protein>
    <recommendedName>
        <fullName evidence="4">Di-and tricarboxylate transporter</fullName>
    </recommendedName>
</protein>
<feature type="transmembrane region" description="Helical" evidence="1">
    <location>
        <begin position="12"/>
        <end position="28"/>
    </location>
</feature>
<feature type="transmembrane region" description="Helical" evidence="1">
    <location>
        <begin position="125"/>
        <end position="151"/>
    </location>
</feature>
<sequence length="472" mass="51636">MLSKSLSKGRPYVFLSAIAAYLLSAFYPSPFLHGVISVLSILIILMVFPFVPRFVQGLSALFLLIGGSLLLASGAAWTQFVTGFGNMLNILSLFALIPFIALPIELGNYASRIQQMIQRTIKRSGLLYSMTASLSYILSSFMNIATLPMVYQTIRPSLELFPIEQKERFISRAITHGYSMPIVWTPVAPIVGIIVEMTGVRWSAILPIMIPFSLFGLLLDGLMGQWIAKRRRKQLDSVVIREMAAARQVVEEQKQQARKPSHPVHILLAILIFTGLIALLERYTSYSFLLLVSVAVIPFALLWSVMIGTGGLFLQRSKTLLPAQLMKMKEQFIVFLSAGFMISAIQTSGAGHVLNGWIMAGENLVGADLFLLLIPLIPLGLAFVGLHPAVGLALTAESLNPHALGISPELTAIAMLTGAATAFLMGPYNATAGMMANLTKQSSIRISNWNAPFTLAYLVMSMFLLIILKKVC</sequence>
<dbReference type="AlphaFoldDB" id="A0A1I3M4R2"/>
<feature type="transmembrane region" description="Helical" evidence="1">
    <location>
        <begin position="204"/>
        <end position="223"/>
    </location>
</feature>
<gene>
    <name evidence="2" type="ORF">SAMN05518846_101519</name>
</gene>
<feature type="transmembrane region" description="Helical" evidence="1">
    <location>
        <begin position="264"/>
        <end position="280"/>
    </location>
</feature>
<name>A0A1I3M4R2_9BACL</name>
<dbReference type="RefSeq" id="WP_092266385.1">
    <property type="nucleotide sequence ID" value="NZ_BJOE01000044.1"/>
</dbReference>
<feature type="transmembrane region" description="Helical" evidence="1">
    <location>
        <begin position="334"/>
        <end position="358"/>
    </location>
</feature>
<keyword evidence="1" id="KW-1133">Transmembrane helix</keyword>
<evidence type="ECO:0000313" key="2">
    <source>
        <dbReference type="EMBL" id="SFI92004.1"/>
    </source>
</evidence>
<feature type="transmembrane region" description="Helical" evidence="1">
    <location>
        <begin position="449"/>
        <end position="468"/>
    </location>
</feature>
<feature type="transmembrane region" description="Helical" evidence="1">
    <location>
        <begin position="83"/>
        <end position="104"/>
    </location>
</feature>
<dbReference type="Proteomes" id="UP000198915">
    <property type="component" value="Unassembled WGS sequence"/>
</dbReference>